<keyword evidence="13" id="KW-1185">Reference proteome</keyword>
<dbReference type="GO" id="GO:0005524">
    <property type="term" value="F:ATP binding"/>
    <property type="evidence" value="ECO:0007669"/>
    <property type="project" value="UniProtKB-UniRule"/>
</dbReference>
<feature type="region of interest" description="Disordered" evidence="10">
    <location>
        <begin position="773"/>
        <end position="808"/>
    </location>
</feature>
<accession>A0A9W7XYB2</accession>
<keyword evidence="5 9" id="KW-0067">ATP-binding</keyword>
<evidence type="ECO:0000256" key="6">
    <source>
        <dbReference type="ARBA" id="ARBA00023175"/>
    </source>
</evidence>
<feature type="compositionally biased region" description="Polar residues" evidence="10">
    <location>
        <begin position="691"/>
        <end position="703"/>
    </location>
</feature>
<evidence type="ECO:0000256" key="5">
    <source>
        <dbReference type="ARBA" id="ARBA00022840"/>
    </source>
</evidence>
<feature type="compositionally biased region" description="Polar residues" evidence="10">
    <location>
        <begin position="240"/>
        <end position="252"/>
    </location>
</feature>
<proteinExistence type="inferred from homology"/>
<feature type="compositionally biased region" description="Polar residues" evidence="10">
    <location>
        <begin position="1015"/>
        <end position="1027"/>
    </location>
</feature>
<evidence type="ECO:0000256" key="1">
    <source>
        <dbReference type="ARBA" id="ARBA00004245"/>
    </source>
</evidence>
<evidence type="ECO:0000256" key="7">
    <source>
        <dbReference type="ARBA" id="ARBA00023212"/>
    </source>
</evidence>
<evidence type="ECO:0000256" key="2">
    <source>
        <dbReference type="ARBA" id="ARBA00022490"/>
    </source>
</evidence>
<dbReference type="SMART" id="SM00129">
    <property type="entry name" value="KISc"/>
    <property type="match status" value="1"/>
</dbReference>
<keyword evidence="4 9" id="KW-0547">Nucleotide-binding</keyword>
<dbReference type="InterPro" id="IPR027417">
    <property type="entry name" value="P-loop_NTPase"/>
</dbReference>
<feature type="region of interest" description="Disordered" evidence="10">
    <location>
        <begin position="691"/>
        <end position="712"/>
    </location>
</feature>
<evidence type="ECO:0000256" key="10">
    <source>
        <dbReference type="SAM" id="MobiDB-lite"/>
    </source>
</evidence>
<dbReference type="FunFam" id="3.40.850.10:FF:000012">
    <property type="entry name" value="Kinesin-like protein"/>
    <property type="match status" value="1"/>
</dbReference>
<keyword evidence="2" id="KW-0963">Cytoplasm</keyword>
<dbReference type="Proteomes" id="UP001149813">
    <property type="component" value="Unassembled WGS sequence"/>
</dbReference>
<feature type="region of interest" description="Disordered" evidence="10">
    <location>
        <begin position="1128"/>
        <end position="1148"/>
    </location>
</feature>
<feature type="compositionally biased region" description="Polar residues" evidence="10">
    <location>
        <begin position="921"/>
        <end position="933"/>
    </location>
</feature>
<feature type="compositionally biased region" description="Polar residues" evidence="10">
    <location>
        <begin position="198"/>
        <end position="210"/>
    </location>
</feature>
<evidence type="ECO:0000256" key="3">
    <source>
        <dbReference type="ARBA" id="ARBA00022701"/>
    </source>
</evidence>
<feature type="compositionally biased region" description="Low complexity" evidence="10">
    <location>
        <begin position="133"/>
        <end position="147"/>
    </location>
</feature>
<feature type="compositionally biased region" description="Basic and acidic residues" evidence="10">
    <location>
        <begin position="106"/>
        <end position="115"/>
    </location>
</feature>
<feature type="region of interest" description="Disordered" evidence="10">
    <location>
        <begin position="298"/>
        <end position="362"/>
    </location>
</feature>
<dbReference type="CDD" id="cd01367">
    <property type="entry name" value="KISc_KIF2_like"/>
    <property type="match status" value="1"/>
</dbReference>
<evidence type="ECO:0000256" key="9">
    <source>
        <dbReference type="PROSITE-ProRule" id="PRU00283"/>
    </source>
</evidence>
<evidence type="ECO:0000256" key="4">
    <source>
        <dbReference type="ARBA" id="ARBA00022741"/>
    </source>
</evidence>
<dbReference type="GO" id="GO:0003777">
    <property type="term" value="F:microtubule motor activity"/>
    <property type="evidence" value="ECO:0007669"/>
    <property type="project" value="InterPro"/>
</dbReference>
<dbReference type="GO" id="GO:0005874">
    <property type="term" value="C:microtubule"/>
    <property type="evidence" value="ECO:0007669"/>
    <property type="project" value="UniProtKB-KW"/>
</dbReference>
<dbReference type="GO" id="GO:0007018">
    <property type="term" value="P:microtubule-based movement"/>
    <property type="evidence" value="ECO:0007669"/>
    <property type="project" value="InterPro"/>
</dbReference>
<evidence type="ECO:0000313" key="13">
    <source>
        <dbReference type="Proteomes" id="UP001149813"/>
    </source>
</evidence>
<feature type="compositionally biased region" description="Polar residues" evidence="10">
    <location>
        <begin position="942"/>
        <end position="953"/>
    </location>
</feature>
<dbReference type="Gene3D" id="3.40.850.10">
    <property type="entry name" value="Kinesin motor domain"/>
    <property type="match status" value="1"/>
</dbReference>
<dbReference type="InterPro" id="IPR019821">
    <property type="entry name" value="Kinesin_motor_CS"/>
</dbReference>
<dbReference type="OrthoDB" id="3176171at2759"/>
<feature type="compositionally biased region" description="Low complexity" evidence="10">
    <location>
        <begin position="986"/>
        <end position="1013"/>
    </location>
</feature>
<dbReference type="PRINTS" id="PR00380">
    <property type="entry name" value="KINESINHEAVY"/>
</dbReference>
<feature type="region of interest" description="Disordered" evidence="10">
    <location>
        <begin position="840"/>
        <end position="1071"/>
    </location>
</feature>
<feature type="region of interest" description="Disordered" evidence="10">
    <location>
        <begin position="73"/>
        <end position="259"/>
    </location>
</feature>
<comment type="similarity">
    <text evidence="8">Belongs to the TRAFAC class myosin-kinesin ATPase superfamily. Kinesin family. KIN-13 subfamily.</text>
</comment>
<name>A0A9W7XYB2_9FUNG</name>
<protein>
    <recommendedName>
        <fullName evidence="11">Kinesin motor domain-containing protein</fullName>
    </recommendedName>
</protein>
<dbReference type="Pfam" id="PF00225">
    <property type="entry name" value="Kinesin"/>
    <property type="match status" value="1"/>
</dbReference>
<dbReference type="EMBL" id="JANBOJ010000184">
    <property type="protein sequence ID" value="KAJ1721265.1"/>
    <property type="molecule type" value="Genomic_DNA"/>
</dbReference>
<dbReference type="PROSITE" id="PS50067">
    <property type="entry name" value="KINESIN_MOTOR_2"/>
    <property type="match status" value="1"/>
</dbReference>
<dbReference type="InterPro" id="IPR001752">
    <property type="entry name" value="Kinesin_motor_dom"/>
</dbReference>
<dbReference type="PROSITE" id="PS00411">
    <property type="entry name" value="KINESIN_MOTOR_1"/>
    <property type="match status" value="1"/>
</dbReference>
<gene>
    <name evidence="12" type="ORF">LPJ53_004182</name>
</gene>
<dbReference type="GO" id="GO:0007019">
    <property type="term" value="P:microtubule depolymerization"/>
    <property type="evidence" value="ECO:0007669"/>
    <property type="project" value="TreeGrafter"/>
</dbReference>
<dbReference type="SUPFAM" id="SSF52540">
    <property type="entry name" value="P-loop containing nucleoside triphosphate hydrolases"/>
    <property type="match status" value="1"/>
</dbReference>
<keyword evidence="7" id="KW-0206">Cytoskeleton</keyword>
<dbReference type="PANTHER" id="PTHR47971:SF8">
    <property type="entry name" value="KINESIN-LIKE PROTEIN"/>
    <property type="match status" value="1"/>
</dbReference>
<dbReference type="AlphaFoldDB" id="A0A9W7XYB2"/>
<feature type="compositionally biased region" description="Low complexity" evidence="10">
    <location>
        <begin position="186"/>
        <end position="195"/>
    </location>
</feature>
<reference evidence="12" key="1">
    <citation type="submission" date="2022-07" db="EMBL/GenBank/DDBJ databases">
        <title>Phylogenomic reconstructions and comparative analyses of Kickxellomycotina fungi.</title>
        <authorList>
            <person name="Reynolds N.K."/>
            <person name="Stajich J.E."/>
            <person name="Barry K."/>
            <person name="Grigoriev I.V."/>
            <person name="Crous P."/>
            <person name="Smith M.E."/>
        </authorList>
    </citation>
    <scope>NUCLEOTIDE SEQUENCE</scope>
    <source>
        <strain evidence="12">NBRC 32514</strain>
    </source>
</reference>
<keyword evidence="6 9" id="KW-0505">Motor protein</keyword>
<sequence>MSANDFLDTLRTFDLEHQYPCLYGSGITTLDRLVQIDPSRVHTLGISGRDDIENLKALINELRAGMQMDEDEHFDQHQAARSTSHQRKRTEFVSFADSDEDSGVGRSRDGGHDRGGVIPRPGGQTRAPGRRPSSIYNHSNGSSSGIPRSGGGPGSSTMSPPLQAAHHGSSSQVFAESRTIGRHGLPPSGNGSGPSMLNRRQTLAPSSSSHGFGLGRSNDTLSSGHGFDAGKNGPGPLAQRSRTISNRPTTASARGPRTMASNVNDILERSHNFAQAQRMAEDPDDDLEHVVRKTGQNGLVNHYGLPTRPTTAHTKRSGNDRRSLAPGASAPLGMRPKTAHRGARPEGASPGMAPGRDGMSNLNDKIRVCVRKRPLNHKERDKGEKDIVLTASSRSLSVMEPKVKVDLTKYIEESRFIFDEVFDEHADNTQVYERTAKPLVEYIFTGGNATCFAYGQTGSGKTYTMMDVQNGLYIQAAEDIFHILERPQNHNLQVFVMFYEIYLSNLHDLLNQRQKIFAREDANQNVVIQGVREVLVQSPADLMSVFEFGNNCRSTGSTGANSDSSRSHAILQVLLKDTSGRKHTVRGKLNFIDLAGNERGADRGDKANKQTIMEGSEINKSLLALKECIRALDLGKKHLPFRQSKLTQVLKDSFIGNSRACMVATISPNTANSENTLNTLRYSDRVKAIKSTNNAGDAQSAASDGNRDADDYYSNEIDEDYEDDSANRAYDDPPAGHYGTSNGASSYLGSSHDAFREEDEYADSTAMDDEDEFASVSTTYQQHRQKNQQQQQQSQTKPSNAYEHGGRTSFEDRLDYDINEETPSLIDEQPSFLEDTRHSLRSPRAYGSPAAKSFVASRMARSPPPGRGHVQAPNFSGSFVRNKRSVGDTHALQQQQQQQQQQHQIPQLNSRSSFEDDRNPSSDASNGASQSNARRLAGPLAGTNTGSVGSSLNGGARGLRPPAMARSGSVSYEASAATTERDAAARHQQSQSQSQTLRSNTYSNSTTASTDAYQATASSSPYTSAVSMPSDDNSSSSKGRGGGLSNSGNNTRNVDSEDAVMTSPVEDRGDAEDMFGGLRIADVESLVSQHRAEIRATTEACKEETTLIAAYTSFTYAHLAQQSRIKADAYNQQQQQQRSRPNSWQQQTQNITDKYYLDTSTGEVTRLADGLKFDSVDQAKMHEAMEYLEKLDDVLARKQQLVVDLRANIRKLVWNSSGQAN</sequence>
<feature type="compositionally biased region" description="Low complexity" evidence="10">
    <location>
        <begin position="893"/>
        <end position="904"/>
    </location>
</feature>
<feature type="domain" description="Kinesin motor" evidence="11">
    <location>
        <begin position="365"/>
        <end position="689"/>
    </location>
</feature>
<evidence type="ECO:0000256" key="8">
    <source>
        <dbReference type="ARBA" id="ARBA00061030"/>
    </source>
</evidence>
<dbReference type="PANTHER" id="PTHR47971">
    <property type="entry name" value="KINESIN-RELATED PROTEIN 6"/>
    <property type="match status" value="1"/>
</dbReference>
<organism evidence="12 13">
    <name type="scientific">Coemansia erecta</name>
    <dbReference type="NCBI Taxonomy" id="147472"/>
    <lineage>
        <taxon>Eukaryota</taxon>
        <taxon>Fungi</taxon>
        <taxon>Fungi incertae sedis</taxon>
        <taxon>Zoopagomycota</taxon>
        <taxon>Kickxellomycotina</taxon>
        <taxon>Kickxellomycetes</taxon>
        <taxon>Kickxellales</taxon>
        <taxon>Kickxellaceae</taxon>
        <taxon>Coemansia</taxon>
    </lineage>
</organism>
<keyword evidence="3" id="KW-0493">Microtubule</keyword>
<comment type="caution">
    <text evidence="12">The sequence shown here is derived from an EMBL/GenBank/DDBJ whole genome shotgun (WGS) entry which is preliminary data.</text>
</comment>
<feature type="binding site" evidence="9">
    <location>
        <begin position="455"/>
        <end position="462"/>
    </location>
    <ligand>
        <name>ATP</name>
        <dbReference type="ChEBI" id="CHEBI:30616"/>
    </ligand>
</feature>
<evidence type="ECO:0000259" key="11">
    <source>
        <dbReference type="PROSITE" id="PS50067"/>
    </source>
</evidence>
<dbReference type="InterPro" id="IPR036961">
    <property type="entry name" value="Kinesin_motor_dom_sf"/>
</dbReference>
<dbReference type="GO" id="GO:0008017">
    <property type="term" value="F:microtubule binding"/>
    <property type="evidence" value="ECO:0007669"/>
    <property type="project" value="InterPro"/>
</dbReference>
<comment type="subcellular location">
    <subcellularLocation>
        <location evidence="1">Cytoplasm</location>
        <location evidence="1">Cytoskeleton</location>
    </subcellularLocation>
</comment>
<evidence type="ECO:0000313" key="12">
    <source>
        <dbReference type="EMBL" id="KAJ1721265.1"/>
    </source>
</evidence>
<feature type="compositionally biased region" description="Polar residues" evidence="10">
    <location>
        <begin position="739"/>
        <end position="749"/>
    </location>
</feature>
<feature type="compositionally biased region" description="Low complexity" evidence="10">
    <location>
        <begin position="1131"/>
        <end position="1147"/>
    </location>
</feature>
<dbReference type="InterPro" id="IPR027640">
    <property type="entry name" value="Kinesin-like_fam"/>
</dbReference>
<feature type="region of interest" description="Disordered" evidence="10">
    <location>
        <begin position="724"/>
        <end position="750"/>
    </location>
</feature>